<dbReference type="PANTHER" id="PTHR21666">
    <property type="entry name" value="PEPTIDASE-RELATED"/>
    <property type="match status" value="1"/>
</dbReference>
<gene>
    <name evidence="2" type="ORF">DSCA_01180</name>
</gene>
<protein>
    <submittedName>
        <fullName evidence="2">Peptidase M24</fullName>
    </submittedName>
</protein>
<evidence type="ECO:0000313" key="2">
    <source>
        <dbReference type="EMBL" id="BBO66188.1"/>
    </source>
</evidence>
<dbReference type="AlphaFoldDB" id="A0A5K7YAK9"/>
<sequence>MAKKLSFIILSNSGTTVKRLAIPVSLLAALALVVVSGAAAVGISLYKYRILQQSLAANQRMGRTIDDQQEVIGQQRLQLQSFAREINGLKEQLVKLDNFEKKIRVVANLAPGQVDDNLFGVGGAAPEDLDPQLDLTQRHEGLMREMHRHVDELDQASQRQAENLGSLLDNLEGQRNLLAATPAIRPTSGWITSRFGRRVSPFTGKKELHKGMDIANRKGTAILATANGVVSYAGKKGAMGNIVVVDHGHGIVTRYAHLSKTLKKRGEKVKRGDIIAQMGNSGRSTGPHLHYEVHLNGVPVNPSKYILN</sequence>
<evidence type="ECO:0000313" key="3">
    <source>
        <dbReference type="Proteomes" id="UP000427906"/>
    </source>
</evidence>
<dbReference type="InterPro" id="IPR050570">
    <property type="entry name" value="Cell_wall_metabolism_enzyme"/>
</dbReference>
<dbReference type="Proteomes" id="UP000427906">
    <property type="component" value="Chromosome"/>
</dbReference>
<dbReference type="GO" id="GO:0004222">
    <property type="term" value="F:metalloendopeptidase activity"/>
    <property type="evidence" value="ECO:0007669"/>
    <property type="project" value="TreeGrafter"/>
</dbReference>
<dbReference type="Gene3D" id="2.70.70.10">
    <property type="entry name" value="Glucose Permease (Domain IIA)"/>
    <property type="match status" value="1"/>
</dbReference>
<dbReference type="InterPro" id="IPR011055">
    <property type="entry name" value="Dup_hybrid_motif"/>
</dbReference>
<feature type="domain" description="M23ase beta-sheet core" evidence="1">
    <location>
        <begin position="208"/>
        <end position="302"/>
    </location>
</feature>
<dbReference type="KEGG" id="dalk:DSCA_01180"/>
<evidence type="ECO:0000259" key="1">
    <source>
        <dbReference type="Pfam" id="PF01551"/>
    </source>
</evidence>
<dbReference type="EMBL" id="AP021874">
    <property type="protein sequence ID" value="BBO66188.1"/>
    <property type="molecule type" value="Genomic_DNA"/>
</dbReference>
<dbReference type="OrthoDB" id="9815245at2"/>
<dbReference type="SUPFAM" id="SSF51261">
    <property type="entry name" value="Duplicated hybrid motif"/>
    <property type="match status" value="1"/>
</dbReference>
<name>A0A5K7YAK9_9BACT</name>
<dbReference type="InterPro" id="IPR016047">
    <property type="entry name" value="M23ase_b-sheet_dom"/>
</dbReference>
<accession>A0A5K7YAK9</accession>
<keyword evidence="3" id="KW-1185">Reference proteome</keyword>
<dbReference type="FunFam" id="2.70.70.10:FF:000006">
    <property type="entry name" value="M23 family peptidase"/>
    <property type="match status" value="1"/>
</dbReference>
<proteinExistence type="predicted"/>
<reference evidence="2 3" key="1">
    <citation type="submission" date="2019-11" db="EMBL/GenBank/DDBJ databases">
        <title>Comparative genomics of hydrocarbon-degrading Desulfosarcina strains.</title>
        <authorList>
            <person name="Watanabe M."/>
            <person name="Kojima H."/>
            <person name="Fukui M."/>
        </authorList>
    </citation>
    <scope>NUCLEOTIDE SEQUENCE [LARGE SCALE GENOMIC DNA]</scope>
    <source>
        <strain evidence="2 3">PL12</strain>
    </source>
</reference>
<dbReference type="Pfam" id="PF01551">
    <property type="entry name" value="Peptidase_M23"/>
    <property type="match status" value="1"/>
</dbReference>
<dbReference type="RefSeq" id="WP_155314606.1">
    <property type="nucleotide sequence ID" value="NZ_AP021874.1"/>
</dbReference>
<dbReference type="CDD" id="cd12797">
    <property type="entry name" value="M23_peptidase"/>
    <property type="match status" value="1"/>
</dbReference>
<organism evidence="2 3">
    <name type="scientific">Desulfosarcina alkanivorans</name>
    <dbReference type="NCBI Taxonomy" id="571177"/>
    <lineage>
        <taxon>Bacteria</taxon>
        <taxon>Pseudomonadati</taxon>
        <taxon>Thermodesulfobacteriota</taxon>
        <taxon>Desulfobacteria</taxon>
        <taxon>Desulfobacterales</taxon>
        <taxon>Desulfosarcinaceae</taxon>
        <taxon>Desulfosarcina</taxon>
    </lineage>
</organism>
<dbReference type="PANTHER" id="PTHR21666:SF286">
    <property type="entry name" value="LIPOPROTEIN NLPD"/>
    <property type="match status" value="1"/>
</dbReference>